<dbReference type="Proteomes" id="UP001060919">
    <property type="component" value="Chromosome"/>
</dbReference>
<protein>
    <submittedName>
        <fullName evidence="1">Cyclase family protein</fullName>
    </submittedName>
</protein>
<dbReference type="SUPFAM" id="SSF102198">
    <property type="entry name" value="Putative cyclase"/>
    <property type="match status" value="1"/>
</dbReference>
<name>A0A916DRT5_9BACT</name>
<dbReference type="EMBL" id="AP026867">
    <property type="protein sequence ID" value="BDS10825.1"/>
    <property type="molecule type" value="Genomic_DNA"/>
</dbReference>
<evidence type="ECO:0000313" key="2">
    <source>
        <dbReference type="Proteomes" id="UP001060919"/>
    </source>
</evidence>
<dbReference type="Gene3D" id="3.50.30.50">
    <property type="entry name" value="Putative cyclase"/>
    <property type="match status" value="1"/>
</dbReference>
<proteinExistence type="predicted"/>
<dbReference type="InterPro" id="IPR007325">
    <property type="entry name" value="KFase/CYL"/>
</dbReference>
<gene>
    <name evidence="1" type="ORF">AsAng_0015340</name>
</gene>
<dbReference type="AlphaFoldDB" id="A0A916DRT5"/>
<dbReference type="GO" id="GO:0004061">
    <property type="term" value="F:arylformamidase activity"/>
    <property type="evidence" value="ECO:0007669"/>
    <property type="project" value="InterPro"/>
</dbReference>
<keyword evidence="2" id="KW-1185">Reference proteome</keyword>
<accession>A0A916DRT5</accession>
<dbReference type="Pfam" id="PF04199">
    <property type="entry name" value="Cyclase"/>
    <property type="match status" value="1"/>
</dbReference>
<sequence>MKATIYYKNSNYNINLLKPLDLTLPIQSRIDAASAWYCPPSEISPVITEHFVGSVQQGGSVNFNNIVFNPHGNGTHTECVGHIAKEFYSINKLLDQFFFLAQLVSITPFSLGEDLVITLEQIQAVFEKSPSPQAFIVRTLPNSASKQQQQYTNTNPPFVEPQAMNWLYEQGVRHFLIDTPSVDKEVDDGVLAAHHAFWNYPSNPRLDATITELIYVPDTIKDAIYFLNLQVAAFENDATPSKPTLYAID</sequence>
<dbReference type="RefSeq" id="WP_264792089.1">
    <property type="nucleotide sequence ID" value="NZ_AP026867.1"/>
</dbReference>
<organism evidence="1 2">
    <name type="scientific">Aureispira anguillae</name>
    <dbReference type="NCBI Taxonomy" id="2864201"/>
    <lineage>
        <taxon>Bacteria</taxon>
        <taxon>Pseudomonadati</taxon>
        <taxon>Bacteroidota</taxon>
        <taxon>Saprospiria</taxon>
        <taxon>Saprospirales</taxon>
        <taxon>Saprospiraceae</taxon>
        <taxon>Aureispira</taxon>
    </lineage>
</organism>
<dbReference type="GO" id="GO:0019441">
    <property type="term" value="P:L-tryptophan catabolic process to kynurenine"/>
    <property type="evidence" value="ECO:0007669"/>
    <property type="project" value="InterPro"/>
</dbReference>
<evidence type="ECO:0000313" key="1">
    <source>
        <dbReference type="EMBL" id="BDS10825.1"/>
    </source>
</evidence>
<dbReference type="InterPro" id="IPR037175">
    <property type="entry name" value="KFase_sf"/>
</dbReference>
<dbReference type="KEGG" id="aup:AsAng_0015340"/>
<reference evidence="1" key="1">
    <citation type="submission" date="2022-09" db="EMBL/GenBank/DDBJ databases">
        <title>Aureispira anguillicida sp. nov., isolated from Leptocephalus of Japanese eel Anguilla japonica.</title>
        <authorList>
            <person name="Yuasa K."/>
            <person name="Mekata T."/>
            <person name="Ikunari K."/>
        </authorList>
    </citation>
    <scope>NUCLEOTIDE SEQUENCE</scope>
    <source>
        <strain evidence="1">EL160426</strain>
    </source>
</reference>